<evidence type="ECO:0000256" key="1">
    <source>
        <dbReference type="SAM" id="MobiDB-lite"/>
    </source>
</evidence>
<evidence type="ECO:0000313" key="5">
    <source>
        <dbReference type="Proteomes" id="UP000248014"/>
    </source>
</evidence>
<feature type="transmembrane region" description="Helical" evidence="2">
    <location>
        <begin position="40"/>
        <end position="58"/>
    </location>
</feature>
<evidence type="ECO:0000313" key="4">
    <source>
        <dbReference type="EMBL" id="PXW78428.1"/>
    </source>
</evidence>
<evidence type="ECO:0000256" key="2">
    <source>
        <dbReference type="SAM" id="Phobius"/>
    </source>
</evidence>
<sequence length="255" mass="27243">MALTPKKDADAARDNLFLREVDDALRQDQMVNIVQNYGRYLLIGIVVILLALGGWFWYRHMQAEEAGVRGEEMTVALDAVRNANLTGAANALKTLETADQPGYRAAAQLLAAGIRQEQDDAKGAAAIFAKVAGDESLPQPLRNLALIRQTAAEYDSLKPQDVITRLQPLAVPGNPWFGSAGEMVAIAHMRMNKPDLAGPLFQKLAEDKQVPETIRSRARQLAGVMGIDAVDDPSKAQGVSAPVAAPGLAAPAGAQ</sequence>
<reference evidence="4 5" key="1">
    <citation type="submission" date="2018-05" db="EMBL/GenBank/DDBJ databases">
        <title>Genomic Encyclopedia of Type Strains, Phase IV (KMG-IV): sequencing the most valuable type-strain genomes for metagenomic binning, comparative biology and taxonomic classification.</title>
        <authorList>
            <person name="Goeker M."/>
        </authorList>
    </citation>
    <scope>NUCLEOTIDE SEQUENCE [LARGE SCALE GENOMIC DNA]</scope>
    <source>
        <strain evidence="4 5">DSM 3183</strain>
    </source>
</reference>
<name>A0A2V3VCD8_9SPHN</name>
<dbReference type="AlphaFoldDB" id="A0A2V3VCD8"/>
<dbReference type="Pfam" id="PF09976">
    <property type="entry name" value="TPR_21"/>
    <property type="match status" value="1"/>
</dbReference>
<organism evidence="4 5">
    <name type="scientific">Blastomonas natatoria</name>
    <dbReference type="NCBI Taxonomy" id="34015"/>
    <lineage>
        <taxon>Bacteria</taxon>
        <taxon>Pseudomonadati</taxon>
        <taxon>Pseudomonadota</taxon>
        <taxon>Alphaproteobacteria</taxon>
        <taxon>Sphingomonadales</taxon>
        <taxon>Sphingomonadaceae</taxon>
        <taxon>Blastomonas</taxon>
    </lineage>
</organism>
<protein>
    <recommendedName>
        <fullName evidence="3">Ancillary SecYEG translocon subunit/Cell division coordinator CpoB TPR domain-containing protein</fullName>
    </recommendedName>
</protein>
<dbReference type="InterPro" id="IPR018704">
    <property type="entry name" value="SecYEG/CpoB_TPR"/>
</dbReference>
<dbReference type="RefSeq" id="WP_208625130.1">
    <property type="nucleotide sequence ID" value="NZ_QJJM01000002.1"/>
</dbReference>
<keyword evidence="5" id="KW-1185">Reference proteome</keyword>
<proteinExistence type="predicted"/>
<gene>
    <name evidence="4" type="ORF">C7451_10298</name>
</gene>
<keyword evidence="2" id="KW-1133">Transmembrane helix</keyword>
<feature type="compositionally biased region" description="Low complexity" evidence="1">
    <location>
        <begin position="238"/>
        <end position="255"/>
    </location>
</feature>
<accession>A0A2V3VCD8</accession>
<dbReference type="Proteomes" id="UP000248014">
    <property type="component" value="Unassembled WGS sequence"/>
</dbReference>
<feature type="region of interest" description="Disordered" evidence="1">
    <location>
        <begin position="233"/>
        <end position="255"/>
    </location>
</feature>
<keyword evidence="2" id="KW-0812">Transmembrane</keyword>
<keyword evidence="2" id="KW-0472">Membrane</keyword>
<evidence type="ECO:0000259" key="3">
    <source>
        <dbReference type="Pfam" id="PF09976"/>
    </source>
</evidence>
<feature type="domain" description="Ancillary SecYEG translocon subunit/Cell division coordinator CpoB TPR" evidence="3">
    <location>
        <begin position="35"/>
        <end position="148"/>
    </location>
</feature>
<comment type="caution">
    <text evidence="4">The sequence shown here is derived from an EMBL/GenBank/DDBJ whole genome shotgun (WGS) entry which is preliminary data.</text>
</comment>
<dbReference type="EMBL" id="QJJM01000002">
    <property type="protein sequence ID" value="PXW78428.1"/>
    <property type="molecule type" value="Genomic_DNA"/>
</dbReference>